<protein>
    <recommendedName>
        <fullName evidence="5">Putative phosphoenolpyruvate synthase regulatory protein</fullName>
        <shortName evidence="5">PEP synthase regulatory protein</shortName>
        <shortName evidence="5">PSRP</shortName>
        <ecNumber evidence="5">2.7.11.33</ecNumber>
        <ecNumber evidence="5">2.7.4.28</ecNumber>
    </recommendedName>
    <alternativeName>
        <fullName evidence="5">Pyruvate, water dikinase regulatory protein</fullName>
    </alternativeName>
</protein>
<dbReference type="InterPro" id="IPR026530">
    <property type="entry name" value="PSRP"/>
</dbReference>
<dbReference type="Pfam" id="PF03618">
    <property type="entry name" value="Kinase-PPPase"/>
    <property type="match status" value="1"/>
</dbReference>
<name>A0ABQ5YGQ7_9NEIS</name>
<dbReference type="PANTHER" id="PTHR31756">
    <property type="entry name" value="PYRUVATE, PHOSPHATE DIKINASE REGULATORY PROTEIN 1, CHLOROPLASTIC"/>
    <property type="match status" value="1"/>
</dbReference>
<keyword evidence="1 5" id="KW-0723">Serine/threonine-protein kinase</keyword>
<dbReference type="EC" id="2.7.4.28" evidence="5"/>
<dbReference type="PROSITE" id="PS51257">
    <property type="entry name" value="PROKAR_LIPOPROTEIN"/>
    <property type="match status" value="1"/>
</dbReference>
<dbReference type="PANTHER" id="PTHR31756:SF3">
    <property type="entry name" value="PYRUVATE, PHOSPHATE DIKINASE REGULATORY PROTEIN 1, CHLOROPLASTIC"/>
    <property type="match status" value="1"/>
</dbReference>
<keyword evidence="4 5" id="KW-0418">Kinase</keyword>
<evidence type="ECO:0000256" key="1">
    <source>
        <dbReference type="ARBA" id="ARBA00022527"/>
    </source>
</evidence>
<keyword evidence="7" id="KW-1185">Reference proteome</keyword>
<sequence>MLQPRNPSQPWPALWQHGCISQLLHTSVACHPYVIPKPDTQAMSAHRTVFFVSDRTGITAEMLGHSLITQFEGIEFKRVTLPFVDTHEKAELVAERIRQTGINDGARPLVFSTFVKNDIRDIIHIPEAHVVDFFEAFIEPLEAELGKESSHTVGKSHSIENFHEYNARIEAVNYALAHDDGIKPSDLDSADIVLVGVSRSGKTPTCLYLALQYGIKAANYPLTPDDFGQPGLPKALLPSKHKLFGLTIVPERLSQIRAERKPDSRYASIDNCRYEVAEAEAIYRAAGIPHLNTTSKSIEELASTIVHKFNLARRVY</sequence>
<evidence type="ECO:0000313" key="6">
    <source>
        <dbReference type="EMBL" id="GLR13114.1"/>
    </source>
</evidence>
<organism evidence="6 7">
    <name type="scientific">Chitinimonas prasina</name>
    <dbReference type="NCBI Taxonomy" id="1434937"/>
    <lineage>
        <taxon>Bacteria</taxon>
        <taxon>Pseudomonadati</taxon>
        <taxon>Pseudomonadota</taxon>
        <taxon>Betaproteobacteria</taxon>
        <taxon>Neisseriales</taxon>
        <taxon>Chitinibacteraceae</taxon>
        <taxon>Chitinimonas</taxon>
    </lineage>
</organism>
<feature type="binding site" evidence="5">
    <location>
        <begin position="196"/>
        <end position="203"/>
    </location>
    <ligand>
        <name>ADP</name>
        <dbReference type="ChEBI" id="CHEBI:456216"/>
    </ligand>
</feature>
<comment type="similarity">
    <text evidence="5">Belongs to the pyruvate, phosphate/water dikinase regulatory protein family. PSRP subfamily.</text>
</comment>
<dbReference type="InterPro" id="IPR005177">
    <property type="entry name" value="Kinase-pyrophosphorylase"/>
</dbReference>
<keyword evidence="3 5" id="KW-0547">Nucleotide-binding</keyword>
<reference evidence="7" key="1">
    <citation type="journal article" date="2019" name="Int. J. Syst. Evol. Microbiol.">
        <title>The Global Catalogue of Microorganisms (GCM) 10K type strain sequencing project: providing services to taxonomists for standard genome sequencing and annotation.</title>
        <authorList>
            <consortium name="The Broad Institute Genomics Platform"/>
            <consortium name="The Broad Institute Genome Sequencing Center for Infectious Disease"/>
            <person name="Wu L."/>
            <person name="Ma J."/>
        </authorList>
    </citation>
    <scope>NUCLEOTIDE SEQUENCE [LARGE SCALE GENOMIC DNA]</scope>
    <source>
        <strain evidence="7">NBRC 110044</strain>
    </source>
</reference>
<accession>A0ABQ5YGQ7</accession>
<comment type="caution">
    <text evidence="6">The sequence shown here is derived from an EMBL/GenBank/DDBJ whole genome shotgun (WGS) entry which is preliminary data.</text>
</comment>
<comment type="catalytic activity">
    <reaction evidence="5">
        <text>[pyruvate, water dikinase] + ADP = [pyruvate, water dikinase]-phosphate + AMP + H(+)</text>
        <dbReference type="Rhea" id="RHEA:46020"/>
        <dbReference type="Rhea" id="RHEA-COMP:11425"/>
        <dbReference type="Rhea" id="RHEA-COMP:11426"/>
        <dbReference type="ChEBI" id="CHEBI:15378"/>
        <dbReference type="ChEBI" id="CHEBI:43176"/>
        <dbReference type="ChEBI" id="CHEBI:68546"/>
        <dbReference type="ChEBI" id="CHEBI:456215"/>
        <dbReference type="ChEBI" id="CHEBI:456216"/>
        <dbReference type="EC" id="2.7.11.33"/>
    </reaction>
</comment>
<comment type="function">
    <text evidence="5">Bifunctional serine/threonine kinase and phosphorylase involved in the regulation of the phosphoenolpyruvate synthase (PEPS) by catalyzing its phosphorylation/dephosphorylation.</text>
</comment>
<evidence type="ECO:0000313" key="7">
    <source>
        <dbReference type="Proteomes" id="UP001156706"/>
    </source>
</evidence>
<evidence type="ECO:0000256" key="3">
    <source>
        <dbReference type="ARBA" id="ARBA00022741"/>
    </source>
</evidence>
<evidence type="ECO:0000256" key="2">
    <source>
        <dbReference type="ARBA" id="ARBA00022679"/>
    </source>
</evidence>
<evidence type="ECO:0000256" key="5">
    <source>
        <dbReference type="HAMAP-Rule" id="MF_01062"/>
    </source>
</evidence>
<dbReference type="Proteomes" id="UP001156706">
    <property type="component" value="Unassembled WGS sequence"/>
</dbReference>
<dbReference type="HAMAP" id="MF_01062">
    <property type="entry name" value="PSRP"/>
    <property type="match status" value="1"/>
</dbReference>
<evidence type="ECO:0000256" key="4">
    <source>
        <dbReference type="ARBA" id="ARBA00022777"/>
    </source>
</evidence>
<dbReference type="NCBIfam" id="NF003742">
    <property type="entry name" value="PRK05339.1"/>
    <property type="match status" value="1"/>
</dbReference>
<dbReference type="EC" id="2.7.11.33" evidence="5"/>
<keyword evidence="2 5" id="KW-0808">Transferase</keyword>
<dbReference type="EMBL" id="BSOG01000002">
    <property type="protein sequence ID" value="GLR13114.1"/>
    <property type="molecule type" value="Genomic_DNA"/>
</dbReference>
<gene>
    <name evidence="6" type="ORF">GCM10007907_19040</name>
</gene>
<proteinExistence type="inferred from homology"/>
<comment type="catalytic activity">
    <reaction evidence="5">
        <text>[pyruvate, water dikinase]-phosphate + phosphate + H(+) = [pyruvate, water dikinase] + diphosphate</text>
        <dbReference type="Rhea" id="RHEA:48580"/>
        <dbReference type="Rhea" id="RHEA-COMP:11425"/>
        <dbReference type="Rhea" id="RHEA-COMP:11426"/>
        <dbReference type="ChEBI" id="CHEBI:15378"/>
        <dbReference type="ChEBI" id="CHEBI:33019"/>
        <dbReference type="ChEBI" id="CHEBI:43176"/>
        <dbReference type="ChEBI" id="CHEBI:43474"/>
        <dbReference type="ChEBI" id="CHEBI:68546"/>
        <dbReference type="EC" id="2.7.4.28"/>
    </reaction>
</comment>